<evidence type="ECO:0000256" key="2">
    <source>
        <dbReference type="ARBA" id="ARBA00013090"/>
    </source>
</evidence>
<dbReference type="InterPro" id="IPR004391">
    <property type="entry name" value="Glu_race"/>
</dbReference>
<keyword evidence="9" id="KW-1185">Reference proteome</keyword>
<dbReference type="FunFam" id="3.40.50.1860:FF:000001">
    <property type="entry name" value="Glutamate racemase"/>
    <property type="match status" value="1"/>
</dbReference>
<sequence>MPDTPDDASLSPVAGVRIGVFDSGVGGLSVLRALREQLPQAELLYVADSGHAPYGEKTDAFVVARSQAIADFLMAQGADMLVVACNTATAAAVQALRNTWPDVPIVGVEPGIKPAATLSRNGKVGVLATEGTLASQRFRDLLARHGHTVSVVTQACPGLAREIELGELDSPQLRTLVATFSQPLLRAGVDTVVLGCTHYPFVRELFQAVLGPTVTIVDTSDAVARRAAALAARVPPPPRATVMPGAARLWSSGDPARLSSVAARWLGLIAPAHALP</sequence>
<dbReference type="HAMAP" id="MF_00258">
    <property type="entry name" value="Glu_racemase"/>
    <property type="match status" value="1"/>
</dbReference>
<gene>
    <name evidence="7 8" type="primary">murI</name>
    <name evidence="8" type="ORF">DEH84_10105</name>
</gene>
<dbReference type="PROSITE" id="PS00924">
    <property type="entry name" value="ASP_GLU_RACEMASE_2"/>
    <property type="match status" value="1"/>
</dbReference>
<feature type="binding site" evidence="7">
    <location>
        <begin position="197"/>
        <end position="198"/>
    </location>
    <ligand>
        <name>substrate</name>
    </ligand>
</feature>
<feature type="binding site" evidence="7">
    <location>
        <begin position="22"/>
        <end position="23"/>
    </location>
    <ligand>
        <name>substrate</name>
    </ligand>
</feature>
<organism evidence="8 9">
    <name type="scientific">Aquabacterium olei</name>
    <dbReference type="NCBI Taxonomy" id="1296669"/>
    <lineage>
        <taxon>Bacteria</taxon>
        <taxon>Pseudomonadati</taxon>
        <taxon>Pseudomonadota</taxon>
        <taxon>Betaproteobacteria</taxon>
        <taxon>Burkholderiales</taxon>
        <taxon>Aquabacterium</taxon>
    </lineage>
</organism>
<dbReference type="NCBIfam" id="TIGR00067">
    <property type="entry name" value="glut_race"/>
    <property type="match status" value="1"/>
</dbReference>
<dbReference type="AlphaFoldDB" id="A0A2U8FRQ4"/>
<dbReference type="PROSITE" id="PS00923">
    <property type="entry name" value="ASP_GLU_RACEMASE_1"/>
    <property type="match status" value="1"/>
</dbReference>
<dbReference type="GO" id="GO:0008881">
    <property type="term" value="F:glutamate racemase activity"/>
    <property type="evidence" value="ECO:0007669"/>
    <property type="project" value="UniProtKB-UniRule"/>
</dbReference>
<dbReference type="InterPro" id="IPR015942">
    <property type="entry name" value="Asp/Glu/hydantoin_racemase"/>
</dbReference>
<dbReference type="PANTHER" id="PTHR21198">
    <property type="entry name" value="GLUTAMATE RACEMASE"/>
    <property type="match status" value="1"/>
</dbReference>
<dbReference type="Gene3D" id="3.40.50.1860">
    <property type="match status" value="2"/>
</dbReference>
<feature type="active site" description="Proton donor/acceptor" evidence="7">
    <location>
        <position position="85"/>
    </location>
</feature>
<keyword evidence="3 7" id="KW-0133">Cell shape</keyword>
<dbReference type="InterPro" id="IPR018187">
    <property type="entry name" value="Asp/Glu_racemase_AS_1"/>
</dbReference>
<dbReference type="EC" id="5.1.1.3" evidence="2 7"/>
<comment type="function">
    <text evidence="7">Provides the (R)-glutamate required for cell wall biosynthesis.</text>
</comment>
<feature type="binding site" evidence="7">
    <location>
        <begin position="54"/>
        <end position="55"/>
    </location>
    <ligand>
        <name>substrate</name>
    </ligand>
</feature>
<comment type="pathway">
    <text evidence="7">Cell wall biogenesis; peptidoglycan biosynthesis.</text>
</comment>
<dbReference type="OrthoDB" id="9801055at2"/>
<dbReference type="GO" id="GO:0009252">
    <property type="term" value="P:peptidoglycan biosynthetic process"/>
    <property type="evidence" value="ECO:0007669"/>
    <property type="project" value="UniProtKB-UniRule"/>
</dbReference>
<dbReference type="Proteomes" id="UP000244892">
    <property type="component" value="Chromosome"/>
</dbReference>
<evidence type="ECO:0000256" key="7">
    <source>
        <dbReference type="HAMAP-Rule" id="MF_00258"/>
    </source>
</evidence>
<dbReference type="EMBL" id="CP029210">
    <property type="protein sequence ID" value="AWI53751.1"/>
    <property type="molecule type" value="Genomic_DNA"/>
</dbReference>
<protein>
    <recommendedName>
        <fullName evidence="2 7">Glutamate racemase</fullName>
        <ecNumber evidence="2 7">5.1.1.3</ecNumber>
    </recommendedName>
</protein>
<evidence type="ECO:0000256" key="6">
    <source>
        <dbReference type="ARBA" id="ARBA00023316"/>
    </source>
</evidence>
<accession>A0A2U8FRQ4</accession>
<dbReference type="RefSeq" id="WP_109036750.1">
    <property type="nucleotide sequence ID" value="NZ_CP029210.1"/>
</dbReference>
<dbReference type="GO" id="GO:0008360">
    <property type="term" value="P:regulation of cell shape"/>
    <property type="evidence" value="ECO:0007669"/>
    <property type="project" value="UniProtKB-KW"/>
</dbReference>
<dbReference type="InterPro" id="IPR001920">
    <property type="entry name" value="Asp/Glu_race"/>
</dbReference>
<comment type="catalytic activity">
    <reaction evidence="1 7">
        <text>L-glutamate = D-glutamate</text>
        <dbReference type="Rhea" id="RHEA:12813"/>
        <dbReference type="ChEBI" id="CHEBI:29985"/>
        <dbReference type="ChEBI" id="CHEBI:29986"/>
        <dbReference type="EC" id="5.1.1.3"/>
    </reaction>
</comment>
<dbReference type="InterPro" id="IPR033134">
    <property type="entry name" value="Asp/Glu_racemase_AS_2"/>
</dbReference>
<evidence type="ECO:0000256" key="4">
    <source>
        <dbReference type="ARBA" id="ARBA00022984"/>
    </source>
</evidence>
<comment type="similarity">
    <text evidence="7">Belongs to the aspartate/glutamate racemases family.</text>
</comment>
<feature type="active site" description="Proton donor/acceptor" evidence="7">
    <location>
        <position position="196"/>
    </location>
</feature>
<keyword evidence="4 7" id="KW-0573">Peptidoglycan synthesis</keyword>
<reference evidence="8 9" key="1">
    <citation type="submission" date="2018-05" db="EMBL/GenBank/DDBJ databases">
        <title>complete genome sequence of Aquabacterium olei NBRC 110486.</title>
        <authorList>
            <person name="Tang B."/>
            <person name="Chang J."/>
            <person name="Zhang L."/>
            <person name="Yang H."/>
        </authorList>
    </citation>
    <scope>NUCLEOTIDE SEQUENCE [LARGE SCALE GENOMIC DNA]</scope>
    <source>
        <strain evidence="8 9">NBRC 110486</strain>
    </source>
</reference>
<dbReference type="PANTHER" id="PTHR21198:SF2">
    <property type="entry name" value="GLUTAMATE RACEMASE"/>
    <property type="match status" value="1"/>
</dbReference>
<keyword evidence="6 7" id="KW-0961">Cell wall biogenesis/degradation</keyword>
<proteinExistence type="inferred from homology"/>
<dbReference type="UniPathway" id="UPA00219"/>
<dbReference type="KEGG" id="aon:DEH84_10105"/>
<dbReference type="GO" id="GO:0071555">
    <property type="term" value="P:cell wall organization"/>
    <property type="evidence" value="ECO:0007669"/>
    <property type="project" value="UniProtKB-KW"/>
</dbReference>
<keyword evidence="5 7" id="KW-0413">Isomerase</keyword>
<evidence type="ECO:0000313" key="8">
    <source>
        <dbReference type="EMBL" id="AWI53751.1"/>
    </source>
</evidence>
<name>A0A2U8FRQ4_9BURK</name>
<evidence type="ECO:0000313" key="9">
    <source>
        <dbReference type="Proteomes" id="UP000244892"/>
    </source>
</evidence>
<evidence type="ECO:0000256" key="1">
    <source>
        <dbReference type="ARBA" id="ARBA00001602"/>
    </source>
</evidence>
<evidence type="ECO:0000256" key="5">
    <source>
        <dbReference type="ARBA" id="ARBA00023235"/>
    </source>
</evidence>
<feature type="binding site" evidence="7">
    <location>
        <begin position="86"/>
        <end position="87"/>
    </location>
    <ligand>
        <name>substrate</name>
    </ligand>
</feature>
<evidence type="ECO:0000256" key="3">
    <source>
        <dbReference type="ARBA" id="ARBA00022960"/>
    </source>
</evidence>
<dbReference type="Pfam" id="PF01177">
    <property type="entry name" value="Asp_Glu_race"/>
    <property type="match status" value="1"/>
</dbReference>
<dbReference type="SUPFAM" id="SSF53681">
    <property type="entry name" value="Aspartate/glutamate racemase"/>
    <property type="match status" value="2"/>
</dbReference>